<organism evidence="4 5">
    <name type="scientific">Leucosporidium creatinivorum</name>
    <dbReference type="NCBI Taxonomy" id="106004"/>
    <lineage>
        <taxon>Eukaryota</taxon>
        <taxon>Fungi</taxon>
        <taxon>Dikarya</taxon>
        <taxon>Basidiomycota</taxon>
        <taxon>Pucciniomycotina</taxon>
        <taxon>Microbotryomycetes</taxon>
        <taxon>Leucosporidiales</taxon>
        <taxon>Leucosporidium</taxon>
    </lineage>
</organism>
<feature type="transmembrane region" description="Helical" evidence="2">
    <location>
        <begin position="91"/>
        <end position="117"/>
    </location>
</feature>
<keyword evidence="2" id="KW-1133">Transmembrane helix</keyword>
<feature type="compositionally biased region" description="Polar residues" evidence="1">
    <location>
        <begin position="280"/>
        <end position="308"/>
    </location>
</feature>
<feature type="domain" description="DUF6534" evidence="3">
    <location>
        <begin position="183"/>
        <end position="276"/>
    </location>
</feature>
<dbReference type="InterPro" id="IPR045339">
    <property type="entry name" value="DUF6534"/>
</dbReference>
<dbReference type="PANTHER" id="PTHR40465:SF1">
    <property type="entry name" value="DUF6534 DOMAIN-CONTAINING PROTEIN"/>
    <property type="match status" value="1"/>
</dbReference>
<accession>A0A1Y2F686</accession>
<feature type="transmembrane region" description="Helical" evidence="2">
    <location>
        <begin position="56"/>
        <end position="79"/>
    </location>
</feature>
<evidence type="ECO:0000313" key="4">
    <source>
        <dbReference type="EMBL" id="ORY78455.1"/>
    </source>
</evidence>
<evidence type="ECO:0000313" key="5">
    <source>
        <dbReference type="Proteomes" id="UP000193467"/>
    </source>
</evidence>
<evidence type="ECO:0000256" key="1">
    <source>
        <dbReference type="SAM" id="MobiDB-lite"/>
    </source>
</evidence>
<dbReference type="InParanoid" id="A0A1Y2F686"/>
<feature type="transmembrane region" description="Helical" evidence="2">
    <location>
        <begin position="137"/>
        <end position="159"/>
    </location>
</feature>
<dbReference type="PANTHER" id="PTHR40465">
    <property type="entry name" value="CHROMOSOME 1, WHOLE GENOME SHOTGUN SEQUENCE"/>
    <property type="match status" value="1"/>
</dbReference>
<feature type="transmembrane region" description="Helical" evidence="2">
    <location>
        <begin position="179"/>
        <end position="197"/>
    </location>
</feature>
<feature type="region of interest" description="Disordered" evidence="1">
    <location>
        <begin position="280"/>
        <end position="385"/>
    </location>
</feature>
<name>A0A1Y2F686_9BASI</name>
<dbReference type="Proteomes" id="UP000193467">
    <property type="component" value="Unassembled WGS sequence"/>
</dbReference>
<feature type="transmembrane region" description="Helical" evidence="2">
    <location>
        <begin position="218"/>
        <end position="240"/>
    </location>
</feature>
<evidence type="ECO:0000256" key="2">
    <source>
        <dbReference type="SAM" id="Phobius"/>
    </source>
</evidence>
<dbReference type="OrthoDB" id="2535531at2759"/>
<dbReference type="AlphaFoldDB" id="A0A1Y2F686"/>
<protein>
    <recommendedName>
        <fullName evidence="3">DUF6534 domain-containing protein</fullName>
    </recommendedName>
</protein>
<feature type="compositionally biased region" description="Basic and acidic residues" evidence="1">
    <location>
        <begin position="343"/>
        <end position="375"/>
    </location>
</feature>
<proteinExistence type="predicted"/>
<evidence type="ECO:0000259" key="3">
    <source>
        <dbReference type="Pfam" id="PF20152"/>
    </source>
</evidence>
<sequence>MDASTFPPEASQKFVNAVLGAPLVGWTVQLMFFGFACSSFLSYLDKPAFQHDSRRMKCLLFAVMFFLCLQSTISMYSVWHYGTNQNRDEDTLYAQTVADCFATGPVAVAGALVQGFLAHRASSLFKNTKLRLAYRGFIYLCITTAFLGAILYIACSFIYRAGKDLPAHLAFGDAVGIWLWSNACIDIFNTITLLLVLRKRIMHWNEATDNIIRRLMKLAVQTAFLPAVLAVIGAAMAFSFNNTSPDAIYQNVAGSFYQPLSSLYAISLLATLASRGSFGSGQPNLRPSSELNSLGLTNTNTRHTQSFMPSPYLPTHQLEAQRSRSKSKSNGASGLVVPSRSNSRVDVHELPDEGDLGRRSEGGLRPDFSARRAENEKDEEAELGL</sequence>
<keyword evidence="5" id="KW-1185">Reference proteome</keyword>
<reference evidence="4 5" key="1">
    <citation type="submission" date="2016-07" db="EMBL/GenBank/DDBJ databases">
        <title>Pervasive Adenine N6-methylation of Active Genes in Fungi.</title>
        <authorList>
            <consortium name="DOE Joint Genome Institute"/>
            <person name="Mondo S.J."/>
            <person name="Dannebaum R.O."/>
            <person name="Kuo R.C."/>
            <person name="Labutti K."/>
            <person name="Haridas S."/>
            <person name="Kuo A."/>
            <person name="Salamov A."/>
            <person name="Ahrendt S.R."/>
            <person name="Lipzen A."/>
            <person name="Sullivan W."/>
            <person name="Andreopoulos W.B."/>
            <person name="Clum A."/>
            <person name="Lindquist E."/>
            <person name="Daum C."/>
            <person name="Ramamoorthy G.K."/>
            <person name="Gryganskyi A."/>
            <person name="Culley D."/>
            <person name="Magnuson J.K."/>
            <person name="James T.Y."/>
            <person name="O'Malley M.A."/>
            <person name="Stajich J.E."/>
            <person name="Spatafora J.W."/>
            <person name="Visel A."/>
            <person name="Grigoriev I.V."/>
        </authorList>
    </citation>
    <scope>NUCLEOTIDE SEQUENCE [LARGE SCALE GENOMIC DNA]</scope>
    <source>
        <strain evidence="4 5">62-1032</strain>
    </source>
</reference>
<feature type="transmembrane region" description="Helical" evidence="2">
    <location>
        <begin position="23"/>
        <end position="44"/>
    </location>
</feature>
<keyword evidence="2" id="KW-0472">Membrane</keyword>
<feature type="compositionally biased region" description="Acidic residues" evidence="1">
    <location>
        <begin position="376"/>
        <end position="385"/>
    </location>
</feature>
<keyword evidence="2" id="KW-0812">Transmembrane</keyword>
<dbReference type="EMBL" id="MCGR01000029">
    <property type="protein sequence ID" value="ORY78455.1"/>
    <property type="molecule type" value="Genomic_DNA"/>
</dbReference>
<gene>
    <name evidence="4" type="ORF">BCR35DRAFT_332336</name>
</gene>
<comment type="caution">
    <text evidence="4">The sequence shown here is derived from an EMBL/GenBank/DDBJ whole genome shotgun (WGS) entry which is preliminary data.</text>
</comment>
<dbReference type="Pfam" id="PF20152">
    <property type="entry name" value="DUF6534"/>
    <property type="match status" value="1"/>
</dbReference>